<dbReference type="Pfam" id="PF07883">
    <property type="entry name" value="Cupin_2"/>
    <property type="match status" value="1"/>
</dbReference>
<dbReference type="SMART" id="SM00530">
    <property type="entry name" value="HTH_XRE"/>
    <property type="match status" value="1"/>
</dbReference>
<dbReference type="InterPro" id="IPR001387">
    <property type="entry name" value="Cro/C1-type_HTH"/>
</dbReference>
<dbReference type="InterPro" id="IPR014710">
    <property type="entry name" value="RmlC-like_jellyroll"/>
</dbReference>
<accession>A0ABX8QQW8</accession>
<keyword evidence="4" id="KW-1185">Reference proteome</keyword>
<organism evidence="3 4">
    <name type="scientific">Actinomadura graeca</name>
    <dbReference type="NCBI Taxonomy" id="2750812"/>
    <lineage>
        <taxon>Bacteria</taxon>
        <taxon>Bacillati</taxon>
        <taxon>Actinomycetota</taxon>
        <taxon>Actinomycetes</taxon>
        <taxon>Streptosporangiales</taxon>
        <taxon>Thermomonosporaceae</taxon>
        <taxon>Actinomadura</taxon>
    </lineage>
</organism>
<dbReference type="SUPFAM" id="SSF47413">
    <property type="entry name" value="lambda repressor-like DNA-binding domains"/>
    <property type="match status" value="1"/>
</dbReference>
<name>A0ABX8QQW8_9ACTN</name>
<evidence type="ECO:0000313" key="4">
    <source>
        <dbReference type="Proteomes" id="UP001049518"/>
    </source>
</evidence>
<proteinExistence type="predicted"/>
<dbReference type="InterPro" id="IPR010982">
    <property type="entry name" value="Lambda_DNA-bd_dom_sf"/>
</dbReference>
<evidence type="ECO:0000313" key="3">
    <source>
        <dbReference type="EMBL" id="QXJ21137.1"/>
    </source>
</evidence>
<dbReference type="Gene3D" id="2.60.120.10">
    <property type="entry name" value="Jelly Rolls"/>
    <property type="match status" value="1"/>
</dbReference>
<dbReference type="Gene3D" id="1.10.260.40">
    <property type="entry name" value="lambda repressor-like DNA-binding domains"/>
    <property type="match status" value="1"/>
</dbReference>
<dbReference type="CDD" id="cd02209">
    <property type="entry name" value="cupin_XRE_C"/>
    <property type="match status" value="1"/>
</dbReference>
<dbReference type="CDD" id="cd00093">
    <property type="entry name" value="HTH_XRE"/>
    <property type="match status" value="1"/>
</dbReference>
<dbReference type="PROSITE" id="PS50943">
    <property type="entry name" value="HTH_CROC1"/>
    <property type="match status" value="1"/>
</dbReference>
<keyword evidence="1" id="KW-0238">DNA-binding</keyword>
<feature type="domain" description="HTH cro/C1-type" evidence="2">
    <location>
        <begin position="31"/>
        <end position="85"/>
    </location>
</feature>
<dbReference type="Proteomes" id="UP001049518">
    <property type="component" value="Chromosome"/>
</dbReference>
<dbReference type="InterPro" id="IPR050807">
    <property type="entry name" value="TransReg_Diox_bact_type"/>
</dbReference>
<dbReference type="InterPro" id="IPR013096">
    <property type="entry name" value="Cupin_2"/>
</dbReference>
<evidence type="ECO:0000256" key="1">
    <source>
        <dbReference type="ARBA" id="ARBA00023125"/>
    </source>
</evidence>
<evidence type="ECO:0000259" key="2">
    <source>
        <dbReference type="PROSITE" id="PS50943"/>
    </source>
</evidence>
<dbReference type="SUPFAM" id="SSF51182">
    <property type="entry name" value="RmlC-like cupins"/>
    <property type="match status" value="1"/>
</dbReference>
<dbReference type="EMBL" id="CP059572">
    <property type="protein sequence ID" value="QXJ21137.1"/>
    <property type="molecule type" value="Genomic_DNA"/>
</dbReference>
<dbReference type="PANTHER" id="PTHR46797:SF1">
    <property type="entry name" value="METHYLPHOSPHONATE SYNTHASE"/>
    <property type="match status" value="1"/>
</dbReference>
<protein>
    <submittedName>
        <fullName evidence="3">Helix-turn-helix domain-containing protein</fullName>
    </submittedName>
</protein>
<gene>
    <name evidence="3" type="ORF">AGRA3207_001962</name>
</gene>
<dbReference type="PANTHER" id="PTHR46797">
    <property type="entry name" value="HTH-TYPE TRANSCRIPTIONAL REGULATOR"/>
    <property type="match status" value="1"/>
</dbReference>
<dbReference type="Pfam" id="PF01381">
    <property type="entry name" value="HTH_3"/>
    <property type="match status" value="1"/>
</dbReference>
<reference evidence="3" key="1">
    <citation type="submission" date="2020-07" db="EMBL/GenBank/DDBJ databases">
        <authorList>
            <person name="Tarantini F.S."/>
            <person name="Hong K.W."/>
            <person name="Chan K.G."/>
        </authorList>
    </citation>
    <scope>NUCLEOTIDE SEQUENCE</scope>
    <source>
        <strain evidence="3">32-07</strain>
    </source>
</reference>
<dbReference type="InterPro" id="IPR011051">
    <property type="entry name" value="RmlC_Cupin_sf"/>
</dbReference>
<sequence>MAAVTVPGDRRADATETGVRVDQLQALAENIRALRATHGLSLSQLAERSGIAKATLFKIDRCQTNPTLDTLTAIADTFDVTVIDLLTMAPSPVVDVVHAGEGLDLSDDQSKGEVLRSQVIGAGTLEIHSQRFRVGGAEVSHSHGAGTREHVLVHAGTIRLGPIGHEVDVSAGDYVTYLADCPHRWQAVSDEAHVWIVHTSPRAAAFIDG</sequence>